<sequence>MKPVFCGNFEYDAREGDLERLFRKYGRVERVDMKAGRRDSDDGAESPMQKSRSRSPPAEE</sequence>
<dbReference type="Gene3D" id="3.30.70.330">
    <property type="match status" value="1"/>
</dbReference>
<accession>A0A8S9SDR1</accession>
<reference evidence="3" key="1">
    <citation type="submission" date="2019-12" db="EMBL/GenBank/DDBJ databases">
        <title>Genome sequencing and annotation of Brassica cretica.</title>
        <authorList>
            <person name="Studholme D.J."/>
            <person name="Sarris P."/>
        </authorList>
    </citation>
    <scope>NUCLEOTIDE SEQUENCE</scope>
    <source>
        <strain evidence="3">PFS-109/04</strain>
        <tissue evidence="3">Leaf</tissue>
    </source>
</reference>
<dbReference type="GO" id="GO:0003723">
    <property type="term" value="F:RNA binding"/>
    <property type="evidence" value="ECO:0007669"/>
    <property type="project" value="InterPro"/>
</dbReference>
<name>A0A8S9SDR1_BRACR</name>
<comment type="caution">
    <text evidence="3">The sequence shown here is derived from an EMBL/GenBank/DDBJ whole genome shotgun (WGS) entry which is preliminary data.</text>
</comment>
<feature type="domain" description="RRM" evidence="2">
    <location>
        <begin position="4"/>
        <end position="36"/>
    </location>
</feature>
<dbReference type="AlphaFoldDB" id="A0A8S9SDR1"/>
<proteinExistence type="predicted"/>
<dbReference type="InterPro" id="IPR035979">
    <property type="entry name" value="RBD_domain_sf"/>
</dbReference>
<dbReference type="Proteomes" id="UP000712600">
    <property type="component" value="Unassembled WGS sequence"/>
</dbReference>
<gene>
    <name evidence="3" type="ORF">F2Q69_00034017</name>
</gene>
<evidence type="ECO:0000256" key="1">
    <source>
        <dbReference type="SAM" id="MobiDB-lite"/>
    </source>
</evidence>
<protein>
    <recommendedName>
        <fullName evidence="2">RRM domain-containing protein</fullName>
    </recommendedName>
</protein>
<evidence type="ECO:0000259" key="2">
    <source>
        <dbReference type="Pfam" id="PF00076"/>
    </source>
</evidence>
<dbReference type="Pfam" id="PF00076">
    <property type="entry name" value="RRM_1"/>
    <property type="match status" value="1"/>
</dbReference>
<evidence type="ECO:0000313" key="3">
    <source>
        <dbReference type="EMBL" id="KAF3598869.1"/>
    </source>
</evidence>
<dbReference type="InterPro" id="IPR012677">
    <property type="entry name" value="Nucleotide-bd_a/b_plait_sf"/>
</dbReference>
<evidence type="ECO:0000313" key="4">
    <source>
        <dbReference type="Proteomes" id="UP000712600"/>
    </source>
</evidence>
<dbReference type="InterPro" id="IPR000504">
    <property type="entry name" value="RRM_dom"/>
</dbReference>
<organism evidence="3 4">
    <name type="scientific">Brassica cretica</name>
    <name type="common">Mustard</name>
    <dbReference type="NCBI Taxonomy" id="69181"/>
    <lineage>
        <taxon>Eukaryota</taxon>
        <taxon>Viridiplantae</taxon>
        <taxon>Streptophyta</taxon>
        <taxon>Embryophyta</taxon>
        <taxon>Tracheophyta</taxon>
        <taxon>Spermatophyta</taxon>
        <taxon>Magnoliopsida</taxon>
        <taxon>eudicotyledons</taxon>
        <taxon>Gunneridae</taxon>
        <taxon>Pentapetalae</taxon>
        <taxon>rosids</taxon>
        <taxon>malvids</taxon>
        <taxon>Brassicales</taxon>
        <taxon>Brassicaceae</taxon>
        <taxon>Brassiceae</taxon>
        <taxon>Brassica</taxon>
    </lineage>
</organism>
<dbReference type="EMBL" id="QGKX02000004">
    <property type="protein sequence ID" value="KAF3598869.1"/>
    <property type="molecule type" value="Genomic_DNA"/>
</dbReference>
<feature type="region of interest" description="Disordered" evidence="1">
    <location>
        <begin position="31"/>
        <end position="60"/>
    </location>
</feature>
<feature type="compositionally biased region" description="Basic and acidic residues" evidence="1">
    <location>
        <begin position="31"/>
        <end position="41"/>
    </location>
</feature>
<dbReference type="SUPFAM" id="SSF54928">
    <property type="entry name" value="RNA-binding domain, RBD"/>
    <property type="match status" value="1"/>
</dbReference>